<dbReference type="VEuPathDB" id="FungiDB:BON22_4777"/>
<dbReference type="PRINTS" id="PR00081">
    <property type="entry name" value="GDHRDH"/>
</dbReference>
<keyword evidence="3" id="KW-0560">Oxidoreductase</keyword>
<proteinExistence type="inferred from homology"/>
<dbReference type="OrthoDB" id="294295at2759"/>
<keyword evidence="7" id="KW-1185">Reference proteome</keyword>
<reference evidence="7" key="2">
    <citation type="journal article" date="2017" name="Genome Announc.">
        <title>Genome sequences of Cyberlindnera fabianii 65, Pichia kudriavzevii 129, and Saccharomyces cerevisiae 131 isolated from fermented masau fruits in Zimbabwe.</title>
        <authorList>
            <person name="van Rijswijck I.M.H."/>
            <person name="Derks M.F.L."/>
            <person name="Abee T."/>
            <person name="de Ridder D."/>
            <person name="Smid E.J."/>
        </authorList>
    </citation>
    <scope>NUCLEOTIDE SEQUENCE [LARGE SCALE GENOMIC DNA]</scope>
    <source>
        <strain evidence="7">65</strain>
    </source>
</reference>
<dbReference type="PANTHER" id="PTHR43618:SF12">
    <property type="entry name" value="OXIDOREDUCTASE, SHORT-CHAIN DEHYDROGENASE_REDUCTASE FAMILY (AFU_ORTHOLOGUE AFUA_1G14540)"/>
    <property type="match status" value="1"/>
</dbReference>
<dbReference type="GO" id="GO:0016491">
    <property type="term" value="F:oxidoreductase activity"/>
    <property type="evidence" value="ECO:0007669"/>
    <property type="project" value="UniProtKB-KW"/>
</dbReference>
<dbReference type="InterPro" id="IPR052178">
    <property type="entry name" value="Sec_Metab_Biosynth_SDR"/>
</dbReference>
<dbReference type="FunFam" id="3.40.50.720:FF:000084">
    <property type="entry name" value="Short-chain dehydrogenase reductase"/>
    <property type="match status" value="1"/>
</dbReference>
<dbReference type="EMBL" id="LK052897">
    <property type="protein sequence ID" value="CDR43636.1"/>
    <property type="molecule type" value="Genomic_DNA"/>
</dbReference>
<accession>A0A061B2F4</accession>
<comment type="similarity">
    <text evidence="1 4">Belongs to the short-chain dehydrogenases/reductases (SDR) family.</text>
</comment>
<evidence type="ECO:0000256" key="2">
    <source>
        <dbReference type="ARBA" id="ARBA00022857"/>
    </source>
</evidence>
<dbReference type="Proteomes" id="UP000189513">
    <property type="component" value="Unassembled WGS sequence"/>
</dbReference>
<protein>
    <submittedName>
        <fullName evidence="5">CYFA0S12e02762g1_1</fullName>
    </submittedName>
    <submittedName>
        <fullName evidence="6">Rhamnolipids biosynthesis 3-oxoacyl-[acyl-carrier-protein] reductase</fullName>
    </submittedName>
</protein>
<sequence>MKLNVDGKVAVVTGGSRGLGLNCAEVLVKNGAKAVYITSRKDKAVQESVKFLQDLAKQYNNTDCKIAGIGTDCSTKAGNKKLYDFVAESESQVDILIANAGASWGAPLTQHPEDAFDKVLALNVKGVFLTIQAFYPLLKKAGTKDYSSRILITGSVTGLRTDAMGSGTYGYTASKAGVMHMGKALAMELGPQNINVNILAPGFFPTKMANGLLEKVGERMIAANPKRRLGRQEDLESVVLFFSAKESDYINGAVIPIDGGSYLGDAFSTGTKL</sequence>
<evidence type="ECO:0000256" key="4">
    <source>
        <dbReference type="RuleBase" id="RU000363"/>
    </source>
</evidence>
<dbReference type="Gene3D" id="3.40.50.720">
    <property type="entry name" value="NAD(P)-binding Rossmann-like Domain"/>
    <property type="match status" value="1"/>
</dbReference>
<evidence type="ECO:0000313" key="7">
    <source>
        <dbReference type="Proteomes" id="UP000189513"/>
    </source>
</evidence>
<dbReference type="PANTHER" id="PTHR43618">
    <property type="entry name" value="7-ALPHA-HYDROXYSTEROID DEHYDROGENASE"/>
    <property type="match status" value="1"/>
</dbReference>
<gene>
    <name evidence="6" type="ORF">BON22_4777</name>
    <name evidence="5" type="ORF">CYFA0S_12e02762g</name>
</gene>
<organism evidence="5">
    <name type="scientific">Cyberlindnera fabianii</name>
    <name type="common">Yeast</name>
    <name type="synonym">Hansenula fabianii</name>
    <dbReference type="NCBI Taxonomy" id="36022"/>
    <lineage>
        <taxon>Eukaryota</taxon>
        <taxon>Fungi</taxon>
        <taxon>Dikarya</taxon>
        <taxon>Ascomycota</taxon>
        <taxon>Saccharomycotina</taxon>
        <taxon>Saccharomycetes</taxon>
        <taxon>Phaffomycetales</taxon>
        <taxon>Phaffomycetaceae</taxon>
        <taxon>Cyberlindnera</taxon>
    </lineage>
</organism>
<evidence type="ECO:0000313" key="6">
    <source>
        <dbReference type="EMBL" id="ONH65483.1"/>
    </source>
</evidence>
<evidence type="ECO:0000256" key="3">
    <source>
        <dbReference type="ARBA" id="ARBA00023002"/>
    </source>
</evidence>
<reference evidence="6" key="3">
    <citation type="submission" date="2017-01" db="EMBL/GenBank/DDBJ databases">
        <authorList>
            <person name="Mah S.A."/>
            <person name="Swanson W.J."/>
            <person name="Moy G.W."/>
            <person name="Vacquier V.D."/>
        </authorList>
    </citation>
    <scope>NUCLEOTIDE SEQUENCE [LARGE SCALE GENOMIC DNA]</scope>
    <source>
        <strain evidence="6">65</strain>
    </source>
</reference>
<dbReference type="OMA" id="EFHSCDV"/>
<dbReference type="InterPro" id="IPR036291">
    <property type="entry name" value="NAD(P)-bd_dom_sf"/>
</dbReference>
<dbReference type="EMBL" id="MPUK01000011">
    <property type="protein sequence ID" value="ONH65483.1"/>
    <property type="molecule type" value="Genomic_DNA"/>
</dbReference>
<reference evidence="5" key="1">
    <citation type="journal article" date="2014" name="Genome Announc.">
        <title>Genome sequence of the yeast Cyberlindnera fabianii (Hansenula fabianii).</title>
        <authorList>
            <person name="Freel K.C."/>
            <person name="Sarilar V."/>
            <person name="Neuveglise C."/>
            <person name="Devillers H."/>
            <person name="Friedrich A."/>
            <person name="Schacherer J."/>
        </authorList>
    </citation>
    <scope>NUCLEOTIDE SEQUENCE</scope>
    <source>
        <strain evidence="5">YJS4271</strain>
    </source>
</reference>
<dbReference type="PRINTS" id="PR00080">
    <property type="entry name" value="SDRFAMILY"/>
</dbReference>
<name>A0A061B2F4_CYBFA</name>
<evidence type="ECO:0000256" key="1">
    <source>
        <dbReference type="ARBA" id="ARBA00006484"/>
    </source>
</evidence>
<dbReference type="STRING" id="36022.A0A061B2F4"/>
<dbReference type="Pfam" id="PF00106">
    <property type="entry name" value="adh_short"/>
    <property type="match status" value="1"/>
</dbReference>
<dbReference type="InterPro" id="IPR002347">
    <property type="entry name" value="SDR_fam"/>
</dbReference>
<dbReference type="SUPFAM" id="SSF51735">
    <property type="entry name" value="NAD(P)-binding Rossmann-fold domains"/>
    <property type="match status" value="1"/>
</dbReference>
<keyword evidence="2" id="KW-0521">NADP</keyword>
<dbReference type="AlphaFoldDB" id="A0A061B2F4"/>
<evidence type="ECO:0000313" key="5">
    <source>
        <dbReference type="EMBL" id="CDR43636.1"/>
    </source>
</evidence>